<evidence type="ECO:0000256" key="2">
    <source>
        <dbReference type="RuleBase" id="RU361163"/>
    </source>
</evidence>
<keyword evidence="2" id="KW-0378">Hydrolase</keyword>
<reference evidence="5" key="1">
    <citation type="journal article" date="2019" name="Int. J. Syst. Evol. Microbiol.">
        <title>The Global Catalogue of Microorganisms (GCM) 10K type strain sequencing project: providing services to taxonomists for standard genome sequencing and annotation.</title>
        <authorList>
            <consortium name="The Broad Institute Genomics Platform"/>
            <consortium name="The Broad Institute Genome Sequencing Center for Infectious Disease"/>
            <person name="Wu L."/>
            <person name="Ma J."/>
        </authorList>
    </citation>
    <scope>NUCLEOTIDE SEQUENCE [LARGE SCALE GENOMIC DNA]</scope>
    <source>
        <strain evidence="5">CCUG 58938</strain>
    </source>
</reference>
<dbReference type="RefSeq" id="WP_377585180.1">
    <property type="nucleotide sequence ID" value="NZ_JBHTKA010000015.1"/>
</dbReference>
<accession>A0ABW3KCB7</accession>
<organism evidence="4 5">
    <name type="scientific">Ohtaekwangia kribbensis</name>
    <dbReference type="NCBI Taxonomy" id="688913"/>
    <lineage>
        <taxon>Bacteria</taxon>
        <taxon>Pseudomonadati</taxon>
        <taxon>Bacteroidota</taxon>
        <taxon>Cytophagia</taxon>
        <taxon>Cytophagales</taxon>
        <taxon>Fulvivirgaceae</taxon>
        <taxon>Ohtaekwangia</taxon>
    </lineage>
</organism>
<dbReference type="InterPro" id="IPR013319">
    <property type="entry name" value="GH11/12"/>
</dbReference>
<gene>
    <name evidence="4" type="ORF">ACFQ21_27315</name>
</gene>
<evidence type="ECO:0008006" key="6">
    <source>
        <dbReference type="Google" id="ProtNLM"/>
    </source>
</evidence>
<evidence type="ECO:0000313" key="4">
    <source>
        <dbReference type="EMBL" id="MFD1003065.1"/>
    </source>
</evidence>
<dbReference type="Pfam" id="PF01670">
    <property type="entry name" value="Glyco_hydro_12"/>
    <property type="match status" value="1"/>
</dbReference>
<name>A0ABW3KCB7_9BACT</name>
<dbReference type="Gene3D" id="2.60.120.180">
    <property type="match status" value="1"/>
</dbReference>
<dbReference type="EMBL" id="JBHTKA010000015">
    <property type="protein sequence ID" value="MFD1003065.1"/>
    <property type="molecule type" value="Genomic_DNA"/>
</dbReference>
<evidence type="ECO:0000313" key="5">
    <source>
        <dbReference type="Proteomes" id="UP001597112"/>
    </source>
</evidence>
<sequence length="252" mass="27609">MKKVLAFLILASMTLACQQEEITPTNDAEVLAAWGSSEPWAQWSNGGYTIYNNIWGQKNGPGPQSIWANSYSNWGVWANHPNTGGIKSYPNSTRYVGRKLSALVSCTSKVSATTPAGGAWASTFDIWDSAKQHEIMLWMNYTSNANGSGNIKPISYNWNAQGYPVATHTNVSVGGHTWNVFRGHNGNNYVYSFLRTTKTNNATVDVKAIAEWVKARGWFGDITVGDVQFGYEITSSSGGLNYVTNSYSVSFN</sequence>
<comment type="caution">
    <text evidence="4">The sequence shown here is derived from an EMBL/GenBank/DDBJ whole genome shotgun (WGS) entry which is preliminary data.</text>
</comment>
<dbReference type="PANTHER" id="PTHR34002">
    <property type="entry name" value="BLR1656 PROTEIN"/>
    <property type="match status" value="1"/>
</dbReference>
<dbReference type="InterPro" id="IPR002594">
    <property type="entry name" value="GH12"/>
</dbReference>
<keyword evidence="3" id="KW-0732">Signal</keyword>
<evidence type="ECO:0000256" key="3">
    <source>
        <dbReference type="SAM" id="SignalP"/>
    </source>
</evidence>
<proteinExistence type="inferred from homology"/>
<feature type="signal peptide" evidence="3">
    <location>
        <begin position="1"/>
        <end position="18"/>
    </location>
</feature>
<dbReference type="SUPFAM" id="SSF49899">
    <property type="entry name" value="Concanavalin A-like lectins/glucanases"/>
    <property type="match status" value="1"/>
</dbReference>
<keyword evidence="2" id="KW-0326">Glycosidase</keyword>
<dbReference type="PROSITE" id="PS51257">
    <property type="entry name" value="PROKAR_LIPOPROTEIN"/>
    <property type="match status" value="1"/>
</dbReference>
<keyword evidence="2" id="KW-0624">Polysaccharide degradation</keyword>
<protein>
    <recommendedName>
        <fullName evidence="6">Glycosyl hydrolase</fullName>
    </recommendedName>
</protein>
<keyword evidence="2" id="KW-0119">Carbohydrate metabolism</keyword>
<feature type="chain" id="PRO_5045693590" description="Glycosyl hydrolase" evidence="3">
    <location>
        <begin position="19"/>
        <end position="252"/>
    </location>
</feature>
<comment type="similarity">
    <text evidence="1 2">Belongs to the glycosyl hydrolase 12 (cellulase H) family.</text>
</comment>
<dbReference type="InterPro" id="IPR013320">
    <property type="entry name" value="ConA-like_dom_sf"/>
</dbReference>
<evidence type="ECO:0000256" key="1">
    <source>
        <dbReference type="ARBA" id="ARBA00005519"/>
    </source>
</evidence>
<keyword evidence="5" id="KW-1185">Reference proteome</keyword>
<dbReference type="Proteomes" id="UP001597112">
    <property type="component" value="Unassembled WGS sequence"/>
</dbReference>
<dbReference type="PANTHER" id="PTHR34002:SF9">
    <property type="entry name" value="XYLOGLUCAN-SPECIFIC ENDO-BETA-1,4-GLUCANASE A"/>
    <property type="match status" value="1"/>
</dbReference>